<protein>
    <submittedName>
        <fullName evidence="1">Uncharacterized protein</fullName>
    </submittedName>
</protein>
<dbReference type="OrthoDB" id="1776516at2"/>
<gene>
    <name evidence="1" type="ORF">SAMN02745110_00555</name>
</gene>
<dbReference type="Proteomes" id="UP000189857">
    <property type="component" value="Unassembled WGS sequence"/>
</dbReference>
<dbReference type="RefSeq" id="WP_078786219.1">
    <property type="nucleotide sequence ID" value="NZ_FMTO01000003.1"/>
</dbReference>
<evidence type="ECO:0000313" key="1">
    <source>
        <dbReference type="EMBL" id="SJZ45578.1"/>
    </source>
</evidence>
<evidence type="ECO:0000313" key="2">
    <source>
        <dbReference type="Proteomes" id="UP000189857"/>
    </source>
</evidence>
<sequence>MGDEAKKNEMTRAITEMEFALEPVEDRKSITGYTKISLDKMMGMGAGFGLMADSIMKCMPGGGSGIYKVSVPKGMHLAKRKDGSGYIGGSLDDMTNKVSGQATLNKVSLDPTMVCMAAMMASVNKRLDSIEEAQKEMMDYLKQKDKSEVRGNIKFLADIMNNYKYNWDSERYKDSNHVKALDIKQDSESKIDFYRNIIMDKASKKSFIQTDQSVRKQVEVLKENFREYKLSLYMFAFSSWQSWKYVSAFGEN</sequence>
<dbReference type="EMBL" id="FUXA01000004">
    <property type="protein sequence ID" value="SJZ45578.1"/>
    <property type="molecule type" value="Genomic_DNA"/>
</dbReference>
<dbReference type="AlphaFoldDB" id="A0A1T4KTB6"/>
<proteinExistence type="predicted"/>
<organism evidence="1 2">
    <name type="scientific">Eubacterium ruminantium</name>
    <dbReference type="NCBI Taxonomy" id="42322"/>
    <lineage>
        <taxon>Bacteria</taxon>
        <taxon>Bacillati</taxon>
        <taxon>Bacillota</taxon>
        <taxon>Clostridia</taxon>
        <taxon>Eubacteriales</taxon>
        <taxon>Eubacteriaceae</taxon>
        <taxon>Eubacterium</taxon>
    </lineage>
</organism>
<reference evidence="1 2" key="1">
    <citation type="submission" date="2017-02" db="EMBL/GenBank/DDBJ databases">
        <authorList>
            <person name="Peterson S.W."/>
        </authorList>
    </citation>
    <scope>NUCLEOTIDE SEQUENCE [LARGE SCALE GENOMIC DNA]</scope>
    <source>
        <strain evidence="1 2">ATCC 17233</strain>
    </source>
</reference>
<accession>A0A1T4KTB6</accession>
<name>A0A1T4KTB6_9FIRM</name>
<keyword evidence="2" id="KW-1185">Reference proteome</keyword>